<evidence type="ECO:0000313" key="10">
    <source>
        <dbReference type="Proteomes" id="UP000314986"/>
    </source>
</evidence>
<dbReference type="GO" id="GO:0043565">
    <property type="term" value="F:sequence-specific DNA binding"/>
    <property type="evidence" value="ECO:0007669"/>
    <property type="project" value="InterPro"/>
</dbReference>
<dbReference type="InParanoid" id="A0A4W3JTK6"/>
<dbReference type="SMART" id="SM00415">
    <property type="entry name" value="HSF"/>
    <property type="match status" value="1"/>
</dbReference>
<feature type="domain" description="HSF-type DNA-binding" evidence="8">
    <location>
        <begin position="6"/>
        <end position="109"/>
    </location>
</feature>
<dbReference type="FunFam" id="1.10.10.10:FF:000027">
    <property type="entry name" value="Heat shock transcription factor 1"/>
    <property type="match status" value="1"/>
</dbReference>
<reference evidence="10" key="3">
    <citation type="journal article" date="2014" name="Nature">
        <title>Elephant shark genome provides unique insights into gnathostome evolution.</title>
        <authorList>
            <consortium name="International Elephant Shark Genome Sequencing Consortium"/>
            <person name="Venkatesh B."/>
            <person name="Lee A.P."/>
            <person name="Ravi V."/>
            <person name="Maurya A.K."/>
            <person name="Lian M.M."/>
            <person name="Swann J.B."/>
            <person name="Ohta Y."/>
            <person name="Flajnik M.F."/>
            <person name="Sutoh Y."/>
            <person name="Kasahara M."/>
            <person name="Hoon S."/>
            <person name="Gangu V."/>
            <person name="Roy S.W."/>
            <person name="Irimia M."/>
            <person name="Korzh V."/>
            <person name="Kondrychyn I."/>
            <person name="Lim Z.W."/>
            <person name="Tay B.H."/>
            <person name="Tohari S."/>
            <person name="Kong K.W."/>
            <person name="Ho S."/>
            <person name="Lorente-Galdos B."/>
            <person name="Quilez J."/>
            <person name="Marques-Bonet T."/>
            <person name="Raney B.J."/>
            <person name="Ingham P.W."/>
            <person name="Tay A."/>
            <person name="Hillier L.W."/>
            <person name="Minx P."/>
            <person name="Boehm T."/>
            <person name="Wilson R.K."/>
            <person name="Brenner S."/>
            <person name="Warren W.C."/>
        </authorList>
    </citation>
    <scope>NUCLEOTIDE SEQUENCE [LARGE SCALE GENOMIC DNA]</scope>
</reference>
<dbReference type="InterPro" id="IPR000232">
    <property type="entry name" value="HSF_DNA-bd"/>
</dbReference>
<dbReference type="InterPro" id="IPR036388">
    <property type="entry name" value="WH-like_DNA-bd_sf"/>
</dbReference>
<dbReference type="GO" id="GO:0003700">
    <property type="term" value="F:DNA-binding transcription factor activity"/>
    <property type="evidence" value="ECO:0007669"/>
    <property type="project" value="InterPro"/>
</dbReference>
<keyword evidence="10" id="KW-1185">Reference proteome</keyword>
<reference evidence="9" key="4">
    <citation type="submission" date="2025-08" db="UniProtKB">
        <authorList>
            <consortium name="Ensembl"/>
        </authorList>
    </citation>
    <scope>IDENTIFICATION</scope>
</reference>
<accession>A0A4W3JTK6</accession>
<protein>
    <recommendedName>
        <fullName evidence="8">HSF-type DNA-binding domain-containing protein</fullName>
    </recommendedName>
</protein>
<dbReference type="AlphaFoldDB" id="A0A4W3JTK6"/>
<keyword evidence="6" id="KW-0539">Nucleus</keyword>
<evidence type="ECO:0000256" key="2">
    <source>
        <dbReference type="ARBA" id="ARBA00006403"/>
    </source>
</evidence>
<evidence type="ECO:0000256" key="3">
    <source>
        <dbReference type="ARBA" id="ARBA00023015"/>
    </source>
</evidence>
<keyword evidence="3" id="KW-0805">Transcription regulation</keyword>
<comment type="similarity">
    <text evidence="2 7">Belongs to the HSF family.</text>
</comment>
<reference evidence="10" key="2">
    <citation type="journal article" date="2007" name="PLoS Biol.">
        <title>Survey sequencing and comparative analysis of the elephant shark (Callorhinchus milii) genome.</title>
        <authorList>
            <person name="Venkatesh B."/>
            <person name="Kirkness E.F."/>
            <person name="Loh Y.H."/>
            <person name="Halpern A.L."/>
            <person name="Lee A.P."/>
            <person name="Johnson J."/>
            <person name="Dandona N."/>
            <person name="Viswanathan L.D."/>
            <person name="Tay A."/>
            <person name="Venter J.C."/>
            <person name="Strausberg R.L."/>
            <person name="Brenner S."/>
        </authorList>
    </citation>
    <scope>NUCLEOTIDE SEQUENCE [LARGE SCALE GENOMIC DNA]</scope>
</reference>
<evidence type="ECO:0000259" key="8">
    <source>
        <dbReference type="SMART" id="SM00415"/>
    </source>
</evidence>
<evidence type="ECO:0000256" key="5">
    <source>
        <dbReference type="ARBA" id="ARBA00023163"/>
    </source>
</evidence>
<evidence type="ECO:0000256" key="6">
    <source>
        <dbReference type="ARBA" id="ARBA00023242"/>
    </source>
</evidence>
<name>A0A4W3JTK6_CALMI</name>
<sequence>MKQNSSVPAFLSKLWALLEDSGTDQLVSWSRNGTCFQVSNEGRFAKEILPLYFKHSNMPSFIRQLNMYGFHKVVLVDGRLPRDLDDVIEFQHPYFRQGEAPLLENIKRKVSVSRTDDVKLKQQEVSKILSEVRQMKGKQDLTDNRILAIKRENEALWNEISSLKQKQLQQHQVIRKVLIPLFPTTPLRPSSQFSPPPGHHSNSPPHLIPTPAGCCFPCTEVLLNCNKRFFPDRSSISSPPWCSQTAWLASRGRCESHLLMIVFTVTQLCSLSLGVRVSVCQCVRVLWV</sequence>
<dbReference type="STRING" id="7868.ENSCMIP00000041463"/>
<dbReference type="GO" id="GO:0005634">
    <property type="term" value="C:nucleus"/>
    <property type="evidence" value="ECO:0007669"/>
    <property type="project" value="UniProtKB-SubCell"/>
</dbReference>
<keyword evidence="5" id="KW-0804">Transcription</keyword>
<dbReference type="Gene3D" id="1.10.10.10">
    <property type="entry name" value="Winged helix-like DNA-binding domain superfamily/Winged helix DNA-binding domain"/>
    <property type="match status" value="1"/>
</dbReference>
<dbReference type="GeneTree" id="ENSGT00940000158063"/>
<evidence type="ECO:0000256" key="7">
    <source>
        <dbReference type="RuleBase" id="RU004020"/>
    </source>
</evidence>
<dbReference type="PRINTS" id="PR00056">
    <property type="entry name" value="HSFDOMAIN"/>
</dbReference>
<organism evidence="9 10">
    <name type="scientific">Callorhinchus milii</name>
    <name type="common">Ghost shark</name>
    <dbReference type="NCBI Taxonomy" id="7868"/>
    <lineage>
        <taxon>Eukaryota</taxon>
        <taxon>Metazoa</taxon>
        <taxon>Chordata</taxon>
        <taxon>Craniata</taxon>
        <taxon>Vertebrata</taxon>
        <taxon>Chondrichthyes</taxon>
        <taxon>Holocephali</taxon>
        <taxon>Chimaeriformes</taxon>
        <taxon>Callorhinchidae</taxon>
        <taxon>Callorhinchus</taxon>
    </lineage>
</organism>
<reference evidence="10" key="1">
    <citation type="journal article" date="2006" name="Science">
        <title>Ancient noncoding elements conserved in the human genome.</title>
        <authorList>
            <person name="Venkatesh B."/>
            <person name="Kirkness E.F."/>
            <person name="Loh Y.H."/>
            <person name="Halpern A.L."/>
            <person name="Lee A.P."/>
            <person name="Johnson J."/>
            <person name="Dandona N."/>
            <person name="Viswanathan L.D."/>
            <person name="Tay A."/>
            <person name="Venter J.C."/>
            <person name="Strausberg R.L."/>
            <person name="Brenner S."/>
        </authorList>
    </citation>
    <scope>NUCLEOTIDE SEQUENCE [LARGE SCALE GENOMIC DNA]</scope>
</reference>
<proteinExistence type="inferred from homology"/>
<dbReference type="PANTHER" id="PTHR10015">
    <property type="entry name" value="HEAT SHOCK TRANSCRIPTION FACTOR"/>
    <property type="match status" value="1"/>
</dbReference>
<evidence type="ECO:0000256" key="4">
    <source>
        <dbReference type="ARBA" id="ARBA00023125"/>
    </source>
</evidence>
<dbReference type="Ensembl" id="ENSCMIT00000042052.1">
    <property type="protein sequence ID" value="ENSCMIP00000041463.1"/>
    <property type="gene ID" value="ENSCMIG00000017284.1"/>
</dbReference>
<reference evidence="9" key="5">
    <citation type="submission" date="2025-09" db="UniProtKB">
        <authorList>
            <consortium name="Ensembl"/>
        </authorList>
    </citation>
    <scope>IDENTIFICATION</scope>
</reference>
<dbReference type="InterPro" id="IPR036390">
    <property type="entry name" value="WH_DNA-bd_sf"/>
</dbReference>
<evidence type="ECO:0000313" key="9">
    <source>
        <dbReference type="Ensembl" id="ENSCMIP00000041463.1"/>
    </source>
</evidence>
<comment type="subcellular location">
    <subcellularLocation>
        <location evidence="1">Nucleus</location>
    </subcellularLocation>
</comment>
<dbReference type="Pfam" id="PF00447">
    <property type="entry name" value="HSF_DNA-bind"/>
    <property type="match status" value="1"/>
</dbReference>
<keyword evidence="4" id="KW-0238">DNA-binding</keyword>
<dbReference type="PANTHER" id="PTHR10015:SF457">
    <property type="entry name" value="HEAT SHOCK FACTOR PROTEIN 1-LIKE"/>
    <property type="match status" value="1"/>
</dbReference>
<dbReference type="SUPFAM" id="SSF46785">
    <property type="entry name" value="Winged helix' DNA-binding domain"/>
    <property type="match status" value="1"/>
</dbReference>
<evidence type="ECO:0000256" key="1">
    <source>
        <dbReference type="ARBA" id="ARBA00004123"/>
    </source>
</evidence>
<dbReference type="Proteomes" id="UP000314986">
    <property type="component" value="Unassembled WGS sequence"/>
</dbReference>